<keyword evidence="4 8" id="KW-0812">Transmembrane</keyword>
<keyword evidence="7 8" id="KW-0472">Membrane</keyword>
<feature type="transmembrane region" description="Helical" evidence="8">
    <location>
        <begin position="140"/>
        <end position="158"/>
    </location>
</feature>
<dbReference type="AlphaFoldDB" id="A0A1D8JFW8"/>
<dbReference type="RefSeq" id="WP_075527741.1">
    <property type="nucleotide sequence ID" value="NZ_CP017560.1"/>
</dbReference>
<dbReference type="GO" id="GO:0008360">
    <property type="term" value="P:regulation of cell shape"/>
    <property type="evidence" value="ECO:0007669"/>
    <property type="project" value="UniProtKB-KW"/>
</dbReference>
<evidence type="ECO:0000256" key="5">
    <source>
        <dbReference type="ARBA" id="ARBA00022960"/>
    </source>
</evidence>
<evidence type="ECO:0000256" key="8">
    <source>
        <dbReference type="SAM" id="Phobius"/>
    </source>
</evidence>
<proteinExistence type="inferred from homology"/>
<dbReference type="NCBIfam" id="TIGR03426">
    <property type="entry name" value="shape_MreD"/>
    <property type="match status" value="1"/>
</dbReference>
<feature type="transmembrane region" description="Helical" evidence="8">
    <location>
        <begin position="103"/>
        <end position="128"/>
    </location>
</feature>
<sequence length="174" mass="19944">MIRSVIPLMISVLFFMEPVFSLFSPITYANTLLTLVPRFVIVCLIFISIYGSRKQAIIYGIIFGLLYDIFYIDIIGIYAFLYPLICLIASGIIRYIHRHIVTVIGLTLLLIALLEIFSYGFASLISVTSIGFEEFFKGRLIPTMLANSLFVIMFSWFFKKIIEEKILHKSSDVM</sequence>
<keyword evidence="6 8" id="KW-1133">Transmembrane helix</keyword>
<keyword evidence="5" id="KW-0133">Cell shape</keyword>
<feature type="transmembrane region" description="Helical" evidence="8">
    <location>
        <begin position="78"/>
        <end position="96"/>
    </location>
</feature>
<evidence type="ECO:0000313" key="9">
    <source>
        <dbReference type="EMBL" id="AOV07609.1"/>
    </source>
</evidence>
<feature type="transmembrane region" description="Helical" evidence="8">
    <location>
        <begin position="56"/>
        <end position="72"/>
    </location>
</feature>
<feature type="transmembrane region" description="Helical" evidence="8">
    <location>
        <begin position="31"/>
        <end position="49"/>
    </location>
</feature>
<evidence type="ECO:0000256" key="7">
    <source>
        <dbReference type="ARBA" id="ARBA00023136"/>
    </source>
</evidence>
<comment type="subcellular location">
    <subcellularLocation>
        <location evidence="1">Cell membrane</location>
        <topology evidence="1">Multi-pass membrane protein</topology>
    </subcellularLocation>
</comment>
<dbReference type="Pfam" id="PF04093">
    <property type="entry name" value="MreD"/>
    <property type="match status" value="1"/>
</dbReference>
<accession>A0A1D8JFW8</accession>
<organism evidence="9 10">
    <name type="scientific">Sporosarcina ureilytica</name>
    <dbReference type="NCBI Taxonomy" id="298596"/>
    <lineage>
        <taxon>Bacteria</taxon>
        <taxon>Bacillati</taxon>
        <taxon>Bacillota</taxon>
        <taxon>Bacilli</taxon>
        <taxon>Bacillales</taxon>
        <taxon>Caryophanaceae</taxon>
        <taxon>Sporosarcina</taxon>
    </lineage>
</organism>
<dbReference type="EMBL" id="CP017560">
    <property type="protein sequence ID" value="AOV07609.1"/>
    <property type="molecule type" value="Genomic_DNA"/>
</dbReference>
<evidence type="ECO:0000256" key="3">
    <source>
        <dbReference type="ARBA" id="ARBA00022475"/>
    </source>
</evidence>
<evidence type="ECO:0000313" key="10">
    <source>
        <dbReference type="Proteomes" id="UP000185746"/>
    </source>
</evidence>
<dbReference type="InterPro" id="IPR007227">
    <property type="entry name" value="Cell_shape_determining_MreD"/>
</dbReference>
<reference evidence="9 10" key="1">
    <citation type="submission" date="2016-09" db="EMBL/GenBank/DDBJ databases">
        <title>Complete genome sequence of the Lysinibacillus sphaericus LMG 22257, a specie of Bacillus with ureolytic activity that can effectively biodeposit calcium carbonate.</title>
        <authorList>
            <person name="Yan W."/>
        </authorList>
    </citation>
    <scope>NUCLEOTIDE SEQUENCE [LARGE SCALE GENOMIC DNA]</scope>
    <source>
        <strain evidence="9 10">LMG 22257</strain>
    </source>
</reference>
<dbReference type="Proteomes" id="UP000185746">
    <property type="component" value="Chromosome"/>
</dbReference>
<evidence type="ECO:0000256" key="1">
    <source>
        <dbReference type="ARBA" id="ARBA00004651"/>
    </source>
</evidence>
<gene>
    <name evidence="9" type="ORF">BI350_08720</name>
</gene>
<evidence type="ECO:0000256" key="4">
    <source>
        <dbReference type="ARBA" id="ARBA00022692"/>
    </source>
</evidence>
<evidence type="ECO:0000256" key="6">
    <source>
        <dbReference type="ARBA" id="ARBA00022989"/>
    </source>
</evidence>
<comment type="similarity">
    <text evidence="2">Belongs to the MreD family.</text>
</comment>
<protein>
    <submittedName>
        <fullName evidence="9">Rod shape-determining protein MreD</fullName>
    </submittedName>
</protein>
<dbReference type="KEGG" id="surl:BI350_08720"/>
<dbReference type="GO" id="GO:0005886">
    <property type="term" value="C:plasma membrane"/>
    <property type="evidence" value="ECO:0007669"/>
    <property type="project" value="UniProtKB-SubCell"/>
</dbReference>
<keyword evidence="3" id="KW-1003">Cell membrane</keyword>
<evidence type="ECO:0000256" key="2">
    <source>
        <dbReference type="ARBA" id="ARBA00007776"/>
    </source>
</evidence>
<keyword evidence="10" id="KW-1185">Reference proteome</keyword>
<name>A0A1D8JFW8_9BACL</name>